<dbReference type="InterPro" id="IPR000884">
    <property type="entry name" value="TSP1_rpt"/>
</dbReference>
<dbReference type="EMBL" id="VSWD01000013">
    <property type="protein sequence ID" value="KAK3084929.1"/>
    <property type="molecule type" value="Genomic_DNA"/>
</dbReference>
<comment type="subcellular location">
    <subcellularLocation>
        <location evidence="1">Secreted</location>
    </subcellularLocation>
</comment>
<sequence>MGVKMRYRQCNNPLPLNGGLQCNGPSQESHRCTYANCPIDGHWSAWLPWPKCPVTCGGGLITRLRYCNHPAPNYGGKYCVGNATMTMKCHTNNCPVDGGWSTWTDYGKCSVTCGAGRQFRHRTCSNPHPLYGGKACNGTNNEAKTCSSSPCPVDGKWSVWSKWSHCSVTCGTGSISRYRVCNNPVPTNGGANCTGSDHETHVCNKHQCPLWTDWQGWSHCTVSCGVGTQSRSRSCIDHNHHHHKHDCMGAPLESMSCNVQACPVNGGWSNWTNWTQCSVSCGSGLMTRIRSCDNPKPDHGGATCIGNHSESGVCNAGDCPVDGEWSGWSTWSHCPVTCGNGVRNRDRKCDNPSPSGGGQNCTGSKSESQVCSQLACPIDGGWSFWNTWTSCSKSCGFGVRTRYRQCDNPPPFHGGIPCSGINNQTESCNETPCAVDGGWSAWLFTACSATCGDGTRSRVRLCNNPAPSNGGLFCNGSANQTEACNERACVVSSSAAPTKWITVPFVANQFECHQCGGNGTPCSNQELNVPTVRPSACPADKGYCMSDVTTRDGNVSVKKRCVDKSTCDREWIQQSSNKDYCVIHNQVKMSGTYECHYCCTKSGCNSGIVPSNSTLYTGR</sequence>
<dbReference type="SUPFAM" id="SSF82895">
    <property type="entry name" value="TSP-1 type 1 repeat"/>
    <property type="match status" value="9"/>
</dbReference>
<dbReference type="PRINTS" id="PR01705">
    <property type="entry name" value="TSP1REPEAT"/>
</dbReference>
<evidence type="ECO:0000256" key="5">
    <source>
        <dbReference type="PIRSR" id="PIRSR613273-3"/>
    </source>
</evidence>
<evidence type="ECO:0000256" key="3">
    <source>
        <dbReference type="ARBA" id="ARBA00022737"/>
    </source>
</evidence>
<evidence type="ECO:0000313" key="7">
    <source>
        <dbReference type="Proteomes" id="UP001186944"/>
    </source>
</evidence>
<dbReference type="GO" id="GO:0005576">
    <property type="term" value="C:extracellular region"/>
    <property type="evidence" value="ECO:0007669"/>
    <property type="project" value="UniProtKB-SubCell"/>
</dbReference>
<dbReference type="InterPro" id="IPR013273">
    <property type="entry name" value="ADAMTS/ADAMTS-like"/>
</dbReference>
<evidence type="ECO:0000256" key="2">
    <source>
        <dbReference type="ARBA" id="ARBA00022525"/>
    </source>
</evidence>
<dbReference type="FunFam" id="2.20.100.10:FF:000007">
    <property type="entry name" value="Thrombospondin 1"/>
    <property type="match status" value="7"/>
</dbReference>
<dbReference type="FunFam" id="2.20.100.10:FF:000001">
    <property type="entry name" value="semaphorin-5A isoform X1"/>
    <property type="match status" value="1"/>
</dbReference>
<dbReference type="PANTHER" id="PTHR22906">
    <property type="entry name" value="PROPERDIN"/>
    <property type="match status" value="1"/>
</dbReference>
<evidence type="ECO:0000256" key="1">
    <source>
        <dbReference type="ARBA" id="ARBA00004613"/>
    </source>
</evidence>
<dbReference type="Gene3D" id="2.20.100.10">
    <property type="entry name" value="Thrombospondin type-1 (TSP1) repeat"/>
    <property type="match status" value="9"/>
</dbReference>
<dbReference type="AlphaFoldDB" id="A0AA88XGG2"/>
<comment type="caution">
    <text evidence="6">The sequence shown here is derived from an EMBL/GenBank/DDBJ whole genome shotgun (WGS) entry which is preliminary data.</text>
</comment>
<keyword evidence="4 5" id="KW-1015">Disulfide bond</keyword>
<keyword evidence="3" id="KW-0677">Repeat</keyword>
<dbReference type="InterPro" id="IPR036383">
    <property type="entry name" value="TSP1_rpt_sf"/>
</dbReference>
<feature type="disulfide bond" evidence="5">
    <location>
        <begin position="124"/>
        <end position="136"/>
    </location>
</feature>
<dbReference type="GO" id="GO:0030198">
    <property type="term" value="P:extracellular matrix organization"/>
    <property type="evidence" value="ECO:0007669"/>
    <property type="project" value="InterPro"/>
</dbReference>
<dbReference type="InterPro" id="IPR052065">
    <property type="entry name" value="Compl_asym_regulator"/>
</dbReference>
<keyword evidence="2" id="KW-0964">Secreted</keyword>
<reference evidence="6" key="1">
    <citation type="submission" date="2019-08" db="EMBL/GenBank/DDBJ databases">
        <title>The improved chromosome-level genome for the pearl oyster Pinctada fucata martensii using PacBio sequencing and Hi-C.</title>
        <authorList>
            <person name="Zheng Z."/>
        </authorList>
    </citation>
    <scope>NUCLEOTIDE SEQUENCE</scope>
    <source>
        <strain evidence="6">ZZ-2019</strain>
        <tissue evidence="6">Adductor muscle</tissue>
    </source>
</reference>
<name>A0AA88XGG2_PINIB</name>
<feature type="disulfide bond" evidence="5">
    <location>
        <begin position="113"/>
        <end position="151"/>
    </location>
</feature>
<protein>
    <recommendedName>
        <fullName evidence="8">Hemicentin-1</fullName>
    </recommendedName>
</protein>
<organism evidence="6 7">
    <name type="scientific">Pinctada imbricata</name>
    <name type="common">Atlantic pearl-oyster</name>
    <name type="synonym">Pinctada martensii</name>
    <dbReference type="NCBI Taxonomy" id="66713"/>
    <lineage>
        <taxon>Eukaryota</taxon>
        <taxon>Metazoa</taxon>
        <taxon>Spiralia</taxon>
        <taxon>Lophotrochozoa</taxon>
        <taxon>Mollusca</taxon>
        <taxon>Bivalvia</taxon>
        <taxon>Autobranchia</taxon>
        <taxon>Pteriomorphia</taxon>
        <taxon>Pterioida</taxon>
        <taxon>Pterioidea</taxon>
        <taxon>Pteriidae</taxon>
        <taxon>Pinctada</taxon>
    </lineage>
</organism>
<dbReference type="PRINTS" id="PR01857">
    <property type="entry name" value="ADAMTSFAMILY"/>
</dbReference>
<evidence type="ECO:0000313" key="6">
    <source>
        <dbReference type="EMBL" id="KAK3084929.1"/>
    </source>
</evidence>
<gene>
    <name evidence="6" type="ORF">FSP39_021552</name>
</gene>
<accession>A0AA88XGG2</accession>
<dbReference type="SMART" id="SM00209">
    <property type="entry name" value="TSP1"/>
    <property type="match status" value="8"/>
</dbReference>
<dbReference type="Pfam" id="PF00090">
    <property type="entry name" value="TSP_1"/>
    <property type="match status" value="9"/>
</dbReference>
<evidence type="ECO:0000256" key="4">
    <source>
        <dbReference type="ARBA" id="ARBA00023157"/>
    </source>
</evidence>
<dbReference type="Proteomes" id="UP001186944">
    <property type="component" value="Unassembled WGS sequence"/>
</dbReference>
<proteinExistence type="predicted"/>
<keyword evidence="7" id="KW-1185">Reference proteome</keyword>
<feature type="disulfide bond" evidence="5">
    <location>
        <begin position="109"/>
        <end position="146"/>
    </location>
</feature>
<dbReference type="PANTHER" id="PTHR22906:SF21">
    <property type="entry name" value="SEMA DOMAIN-CONTAINING PROTEIN"/>
    <property type="match status" value="1"/>
</dbReference>
<dbReference type="PROSITE" id="PS50092">
    <property type="entry name" value="TSP1"/>
    <property type="match status" value="9"/>
</dbReference>
<evidence type="ECO:0008006" key="8">
    <source>
        <dbReference type="Google" id="ProtNLM"/>
    </source>
</evidence>